<evidence type="ECO:0000313" key="4">
    <source>
        <dbReference type="Proteomes" id="UP000033166"/>
    </source>
</evidence>
<dbReference type="InterPro" id="IPR018711">
    <property type="entry name" value="NAGPA"/>
</dbReference>
<dbReference type="PIRSF" id="PIRSF031512">
    <property type="entry name" value="EpsL"/>
    <property type="match status" value="1"/>
</dbReference>
<dbReference type="InterPro" id="IPR014565">
    <property type="entry name" value="EpsL_firmicutes"/>
</dbReference>
<name>A0A0D6DTZ3_9LACT</name>
<feature type="transmembrane region" description="Helical" evidence="1">
    <location>
        <begin position="7"/>
        <end position="28"/>
    </location>
</feature>
<proteinExistence type="predicted"/>
<sequence>MKQRKKSGIWLILALILLVIVGLGSYFFKVMVVTKPTHQVKVGNQPIKTTKKDGYVKEAEVKAETGSWELISDVGEPEWVKVASKQKLNKFTDLSNNGITIYRINNGAVLKTSTNLADQRMRMAEVVAKYPSSLIVNASAFNMSTGRVAGFQINNGKLLQDWNPGTTMQYAFVINKDGSCDIYDSRTPASTIIQNGGAQSFDFGTALIRDGKLLPSDGSVNWEIHTFIANDQANNLYVILSDTNAGYDNIMNSVTSLKIENMLLLDSGGSSQLSINGKTIMSSQDDRAVPDYIVIK</sequence>
<keyword evidence="1" id="KW-1133">Transmembrane helix</keyword>
<dbReference type="HOGENOM" id="CLU_081820_0_0_9"/>
<evidence type="ECO:0000313" key="3">
    <source>
        <dbReference type="EMBL" id="CEN27322.1"/>
    </source>
</evidence>
<evidence type="ECO:0000259" key="2">
    <source>
        <dbReference type="Pfam" id="PF09992"/>
    </source>
</evidence>
<protein>
    <submittedName>
        <fullName evidence="3">Polysaccharide biosynthesis protein</fullName>
    </submittedName>
</protein>
<keyword evidence="1" id="KW-0812">Transmembrane</keyword>
<dbReference type="AlphaFoldDB" id="A0A0D6DTZ3"/>
<evidence type="ECO:0000256" key="1">
    <source>
        <dbReference type="SAM" id="Phobius"/>
    </source>
</evidence>
<dbReference type="KEGG" id="lpk:LACPI_0122"/>
<keyword evidence="1" id="KW-0472">Membrane</keyword>
<dbReference type="RefSeq" id="WP_047914618.1">
    <property type="nucleotide sequence ID" value="NZ_LN774769.1"/>
</dbReference>
<dbReference type="Pfam" id="PF09992">
    <property type="entry name" value="NAGPA"/>
    <property type="match status" value="1"/>
</dbReference>
<feature type="domain" description="Phosphodiester glycosidase" evidence="2">
    <location>
        <begin position="134"/>
        <end position="295"/>
    </location>
</feature>
<dbReference type="Proteomes" id="UP000033166">
    <property type="component" value="Chromosome I"/>
</dbReference>
<gene>
    <name evidence="3" type="ORF">LACPI_0122</name>
</gene>
<dbReference type="EMBL" id="LN774769">
    <property type="protein sequence ID" value="CEN27322.1"/>
    <property type="molecule type" value="Genomic_DNA"/>
</dbReference>
<accession>A0A0D6DTZ3</accession>
<reference evidence="4" key="1">
    <citation type="submission" date="2015-01" db="EMBL/GenBank/DDBJ databases">
        <authorList>
            <person name="Andreevskaya M."/>
        </authorList>
    </citation>
    <scope>NUCLEOTIDE SEQUENCE [LARGE SCALE GENOMIC DNA]</scope>
    <source>
        <strain evidence="4">MKFS47</strain>
    </source>
</reference>
<organism evidence="3 4">
    <name type="scientific">Pseudolactococcus piscium MKFS47</name>
    <dbReference type="NCBI Taxonomy" id="297352"/>
    <lineage>
        <taxon>Bacteria</taxon>
        <taxon>Bacillati</taxon>
        <taxon>Bacillota</taxon>
        <taxon>Bacilli</taxon>
        <taxon>Lactobacillales</taxon>
        <taxon>Streptococcaceae</taxon>
        <taxon>Pseudolactococcus</taxon>
    </lineage>
</organism>